<gene>
    <name evidence="1" type="ORF">SOIL9_19060</name>
</gene>
<organism evidence="1 2">
    <name type="scientific">Gemmata massiliana</name>
    <dbReference type="NCBI Taxonomy" id="1210884"/>
    <lineage>
        <taxon>Bacteria</taxon>
        <taxon>Pseudomonadati</taxon>
        <taxon>Planctomycetota</taxon>
        <taxon>Planctomycetia</taxon>
        <taxon>Gemmatales</taxon>
        <taxon>Gemmataceae</taxon>
        <taxon>Gemmata</taxon>
    </lineage>
</organism>
<dbReference type="KEGG" id="gms:SOIL9_19060"/>
<dbReference type="EMBL" id="LR593886">
    <property type="protein sequence ID" value="VTR95808.1"/>
    <property type="molecule type" value="Genomic_DNA"/>
</dbReference>
<accession>A0A6P2D3B8</accession>
<protein>
    <submittedName>
        <fullName evidence="1">Transposase, IS4 family protein</fullName>
    </submittedName>
</protein>
<name>A0A6P2D3B8_9BACT</name>
<dbReference type="RefSeq" id="WP_162670175.1">
    <property type="nucleotide sequence ID" value="NZ_LR593886.1"/>
</dbReference>
<proteinExistence type="predicted"/>
<evidence type="ECO:0000313" key="1">
    <source>
        <dbReference type="EMBL" id="VTR95808.1"/>
    </source>
</evidence>
<evidence type="ECO:0000313" key="2">
    <source>
        <dbReference type="Proteomes" id="UP000464178"/>
    </source>
</evidence>
<dbReference type="AlphaFoldDB" id="A0A6P2D3B8"/>
<reference evidence="1 2" key="1">
    <citation type="submission" date="2019-05" db="EMBL/GenBank/DDBJ databases">
        <authorList>
            <consortium name="Science for Life Laboratories"/>
        </authorList>
    </citation>
    <scope>NUCLEOTIDE SEQUENCE [LARGE SCALE GENOMIC DNA]</scope>
    <source>
        <strain evidence="1">Soil9</strain>
    </source>
</reference>
<keyword evidence="2" id="KW-1185">Reference proteome</keyword>
<dbReference type="Proteomes" id="UP000464178">
    <property type="component" value="Chromosome"/>
</dbReference>
<sequence>MRRSHLRSFRTQANTLRRQFLQDGGLPFTDVLTDQILSQALATVGGWLDRVFSPLVTLWEVWAHVLAYNLIRTVMAQAARHEIPPRSISFTGTMQTLEAFEPLLAWGSARDVVARRDLYHLALDAIATHRVGDRPDRFEPRLKKRRKDYCGWFTKPRAEVKRRMAEGIHKK</sequence>